<protein>
    <recommendedName>
        <fullName evidence="4">Chemotaxis protein</fullName>
    </recommendedName>
</protein>
<dbReference type="EMBL" id="BLVP01000001">
    <property type="protein sequence ID" value="GFM35746.1"/>
    <property type="molecule type" value="Genomic_DNA"/>
</dbReference>
<organism evidence="2 3">
    <name type="scientific">Desulfovibrio psychrotolerans</name>
    <dbReference type="NCBI Taxonomy" id="415242"/>
    <lineage>
        <taxon>Bacteria</taxon>
        <taxon>Pseudomonadati</taxon>
        <taxon>Thermodesulfobacteriota</taxon>
        <taxon>Desulfovibrionia</taxon>
        <taxon>Desulfovibrionales</taxon>
        <taxon>Desulfovibrionaceae</taxon>
        <taxon>Desulfovibrio</taxon>
    </lineage>
</organism>
<evidence type="ECO:0008006" key="4">
    <source>
        <dbReference type="Google" id="ProtNLM"/>
    </source>
</evidence>
<name>A0A7J0BPW9_9BACT</name>
<evidence type="ECO:0000313" key="2">
    <source>
        <dbReference type="EMBL" id="GFM35746.1"/>
    </source>
</evidence>
<gene>
    <name evidence="2" type="ORF">DSM19430T_04300</name>
</gene>
<sequence>MPLLGLSGTAEEHVCRPLASLPGQAGSIGSLAERALREKHAVYEEVSGLPGHSSGTCLLVTAEPLMTPSGSMLGACIFLTDLTEQRELEREAVARKVHTAEMTTQSLRAAQQVSDASEHLAERIQSANAGATQQQERTTETATAMEQMNATVMEVARSAGEAAELASTTREHSSRGAERMQHLEHSIAGGAQSFPT</sequence>
<feature type="region of interest" description="Disordered" evidence="1">
    <location>
        <begin position="158"/>
        <end position="196"/>
    </location>
</feature>
<evidence type="ECO:0000313" key="3">
    <source>
        <dbReference type="Proteomes" id="UP000503820"/>
    </source>
</evidence>
<dbReference type="Gene3D" id="1.10.287.950">
    <property type="entry name" value="Methyl-accepting chemotaxis protein"/>
    <property type="match status" value="1"/>
</dbReference>
<keyword evidence="3" id="KW-1185">Reference proteome</keyword>
<dbReference type="PANTHER" id="PTHR32089:SF112">
    <property type="entry name" value="LYSOZYME-LIKE PROTEIN-RELATED"/>
    <property type="match status" value="1"/>
</dbReference>
<dbReference type="AlphaFoldDB" id="A0A7J0BPW9"/>
<feature type="compositionally biased region" description="Basic and acidic residues" evidence="1">
    <location>
        <begin position="169"/>
        <end position="185"/>
    </location>
</feature>
<reference evidence="2 3" key="1">
    <citation type="submission" date="2020-05" db="EMBL/GenBank/DDBJ databases">
        <title>Draft genome sequence of Desulfovibrio psychrotolerans JS1T.</title>
        <authorList>
            <person name="Ueno A."/>
            <person name="Tamazawa S."/>
            <person name="Tamamura S."/>
            <person name="Murakami T."/>
            <person name="Kiyama T."/>
            <person name="Inomata H."/>
            <person name="Amano Y."/>
            <person name="Miyakawa K."/>
            <person name="Tamaki H."/>
            <person name="Naganuma T."/>
            <person name="Kaneko K."/>
        </authorList>
    </citation>
    <scope>NUCLEOTIDE SEQUENCE [LARGE SCALE GENOMIC DNA]</scope>
    <source>
        <strain evidence="2 3">JS1</strain>
    </source>
</reference>
<dbReference type="Proteomes" id="UP000503820">
    <property type="component" value="Unassembled WGS sequence"/>
</dbReference>
<evidence type="ECO:0000256" key="1">
    <source>
        <dbReference type="SAM" id="MobiDB-lite"/>
    </source>
</evidence>
<comment type="caution">
    <text evidence="2">The sequence shown here is derived from an EMBL/GenBank/DDBJ whole genome shotgun (WGS) entry which is preliminary data.</text>
</comment>
<accession>A0A7J0BPW9</accession>
<proteinExistence type="predicted"/>
<dbReference type="PANTHER" id="PTHR32089">
    <property type="entry name" value="METHYL-ACCEPTING CHEMOTAXIS PROTEIN MCPB"/>
    <property type="match status" value="1"/>
</dbReference>
<dbReference type="SUPFAM" id="SSF58104">
    <property type="entry name" value="Methyl-accepting chemotaxis protein (MCP) signaling domain"/>
    <property type="match status" value="1"/>
</dbReference>